<comment type="caution">
    <text evidence="9">The sequence shown here is derived from an EMBL/GenBank/DDBJ whole genome shotgun (WGS) entry which is preliminary data.</text>
</comment>
<keyword evidence="3 8" id="KW-0548">Nucleotidyltransferase</keyword>
<reference evidence="9" key="1">
    <citation type="submission" date="2022-01" db="EMBL/GenBank/DDBJ databases">
        <title>Colwellia maritima, isolated from seawater.</title>
        <authorList>
            <person name="Kristyanto S."/>
            <person name="Jung J."/>
            <person name="Jeon C.O."/>
        </authorList>
    </citation>
    <scope>NUCLEOTIDE SEQUENCE</scope>
    <source>
        <strain evidence="9">MSW7</strain>
    </source>
</reference>
<feature type="binding site" evidence="8">
    <location>
        <position position="125"/>
    </location>
    <ligand>
        <name>ATP</name>
        <dbReference type="ChEBI" id="CHEBI:30616"/>
    </ligand>
</feature>
<feature type="binding site" evidence="8">
    <location>
        <position position="89"/>
    </location>
    <ligand>
        <name>ATP</name>
        <dbReference type="ChEBI" id="CHEBI:30616"/>
    </ligand>
</feature>
<keyword evidence="2 8" id="KW-0808">Transferase</keyword>
<comment type="function">
    <text evidence="8">Nucleotidyltransferase involved in the post-translational modification of proteins. It can catalyze the addition of adenosine monophosphate (AMP) or uridine monophosphate (UMP) to a protein, resulting in modifications known as AMPylation and UMPylation.</text>
</comment>
<dbReference type="EC" id="2.7.7.108" evidence="8"/>
<evidence type="ECO:0000313" key="10">
    <source>
        <dbReference type="Proteomes" id="UP001139646"/>
    </source>
</evidence>
<comment type="similarity">
    <text evidence="1 8">Belongs to the SELO family.</text>
</comment>
<feature type="binding site" evidence="8">
    <location>
        <position position="175"/>
    </location>
    <ligand>
        <name>ATP</name>
        <dbReference type="ChEBI" id="CHEBI:30616"/>
    </ligand>
</feature>
<dbReference type="InterPro" id="IPR003846">
    <property type="entry name" value="SelO"/>
</dbReference>
<dbReference type="NCBIfam" id="NF000658">
    <property type="entry name" value="PRK00029.1"/>
    <property type="match status" value="1"/>
</dbReference>
<evidence type="ECO:0000256" key="8">
    <source>
        <dbReference type="HAMAP-Rule" id="MF_00692"/>
    </source>
</evidence>
<comment type="catalytic activity">
    <reaction evidence="8">
        <text>L-histidyl-[protein] + UTP = N(tele)-(5'-uridylyl)-L-histidyl-[protein] + diphosphate</text>
        <dbReference type="Rhea" id="RHEA:83891"/>
        <dbReference type="Rhea" id="RHEA-COMP:9745"/>
        <dbReference type="Rhea" id="RHEA-COMP:20239"/>
        <dbReference type="ChEBI" id="CHEBI:29979"/>
        <dbReference type="ChEBI" id="CHEBI:33019"/>
        <dbReference type="ChEBI" id="CHEBI:46398"/>
        <dbReference type="ChEBI" id="CHEBI:233474"/>
    </reaction>
</comment>
<dbReference type="Proteomes" id="UP001139646">
    <property type="component" value="Unassembled WGS sequence"/>
</dbReference>
<dbReference type="PANTHER" id="PTHR32057">
    <property type="entry name" value="PROTEIN ADENYLYLTRANSFERASE SELO, MITOCHONDRIAL"/>
    <property type="match status" value="1"/>
</dbReference>
<feature type="binding site" evidence="8">
    <location>
        <position position="91"/>
    </location>
    <ligand>
        <name>ATP</name>
        <dbReference type="ChEBI" id="CHEBI:30616"/>
    </ligand>
</feature>
<evidence type="ECO:0000256" key="1">
    <source>
        <dbReference type="ARBA" id="ARBA00009747"/>
    </source>
</evidence>
<comment type="catalytic activity">
    <reaction evidence="8">
        <text>L-threonyl-[protein] + ATP = 3-O-(5'-adenylyl)-L-threonyl-[protein] + diphosphate</text>
        <dbReference type="Rhea" id="RHEA:54292"/>
        <dbReference type="Rhea" id="RHEA-COMP:11060"/>
        <dbReference type="Rhea" id="RHEA-COMP:13847"/>
        <dbReference type="ChEBI" id="CHEBI:30013"/>
        <dbReference type="ChEBI" id="CHEBI:30616"/>
        <dbReference type="ChEBI" id="CHEBI:33019"/>
        <dbReference type="ChEBI" id="CHEBI:138113"/>
        <dbReference type="EC" id="2.7.7.108"/>
    </reaction>
</comment>
<comment type="catalytic activity">
    <reaction evidence="8">
        <text>L-seryl-[protein] + UTP = O-(5'-uridylyl)-L-seryl-[protein] + diphosphate</text>
        <dbReference type="Rhea" id="RHEA:64604"/>
        <dbReference type="Rhea" id="RHEA-COMP:9863"/>
        <dbReference type="Rhea" id="RHEA-COMP:16635"/>
        <dbReference type="ChEBI" id="CHEBI:29999"/>
        <dbReference type="ChEBI" id="CHEBI:33019"/>
        <dbReference type="ChEBI" id="CHEBI:46398"/>
        <dbReference type="ChEBI" id="CHEBI:156051"/>
    </reaction>
</comment>
<organism evidence="9 10">
    <name type="scientific">Colwellia maritima</name>
    <dbReference type="NCBI Taxonomy" id="2912588"/>
    <lineage>
        <taxon>Bacteria</taxon>
        <taxon>Pseudomonadati</taxon>
        <taxon>Pseudomonadota</taxon>
        <taxon>Gammaproteobacteria</taxon>
        <taxon>Alteromonadales</taxon>
        <taxon>Colwelliaceae</taxon>
        <taxon>Colwellia</taxon>
    </lineage>
</organism>
<comment type="cofactor">
    <cofactor evidence="8">
        <name>Mg(2+)</name>
        <dbReference type="ChEBI" id="CHEBI:18420"/>
    </cofactor>
    <cofactor evidence="8">
        <name>Mn(2+)</name>
        <dbReference type="ChEBI" id="CHEBI:29035"/>
    </cofactor>
</comment>
<evidence type="ECO:0000256" key="2">
    <source>
        <dbReference type="ARBA" id="ARBA00022679"/>
    </source>
</evidence>
<accession>A0ABS9X5N0</accession>
<proteinExistence type="inferred from homology"/>
<keyword evidence="10" id="KW-1185">Reference proteome</keyword>
<evidence type="ECO:0000256" key="5">
    <source>
        <dbReference type="ARBA" id="ARBA00022741"/>
    </source>
</evidence>
<dbReference type="Pfam" id="PF02696">
    <property type="entry name" value="SelO"/>
    <property type="match status" value="1"/>
</dbReference>
<keyword evidence="6 8" id="KW-0067">ATP-binding</keyword>
<sequence>MDEVLKLSNSYIALGEHFFQRALPQKVPAANLLLWNNKLADSLLLTPALQKDDALLAQYFSGNQLPEGTNAIALAYSGHQFGHFNPNLGDGRAHLLGELVDTDGVRRDVQLKGSGQTAFSRRGDGKCALGPALREYIMSEALYSLGVPTSRCLAVVATGELINRGLAKPGAVVTRVAASHIRVGSFQYFAARGDIQSLNKLLDYSIERHFPEINEDENLSEEQRVLCFLERVMDKQITLITQWLRIGFIHGVMNTDNTAICGETIDFGPCAMMGIYHEDAVFSSIDEYGRYAFGSQGKIGQWNMARLADCLLLILTSAHKNKDEENAFNGKTDDADYEQQALKKVELIIHQYPNKFDQAYHNMYAKKLGMNAINGDERTIIDELLTLMQSHNLDYTQTFHFLTQSLSDPSQKEMLDTSLSHWYETWLTHLETLKISTQDAEALMVKNNPVVIPRNHHVEEILERCELFLTTRENETPANKKNMVTELVSEFLHVLRSPYQEIETTKNYQDTPKDDDKYYQTFCGT</sequence>
<keyword evidence="5 8" id="KW-0547">Nucleotide-binding</keyword>
<evidence type="ECO:0000313" key="9">
    <source>
        <dbReference type="EMBL" id="MCI2285538.1"/>
    </source>
</evidence>
<evidence type="ECO:0000256" key="4">
    <source>
        <dbReference type="ARBA" id="ARBA00022723"/>
    </source>
</evidence>
<name>A0ABS9X5N0_9GAMM</name>
<keyword evidence="8" id="KW-0464">Manganese</keyword>
<feature type="binding site" evidence="8">
    <location>
        <position position="112"/>
    </location>
    <ligand>
        <name>ATP</name>
        <dbReference type="ChEBI" id="CHEBI:30616"/>
    </ligand>
</feature>
<feature type="binding site" evidence="8">
    <location>
        <position position="266"/>
    </location>
    <ligand>
        <name>ATP</name>
        <dbReference type="ChEBI" id="CHEBI:30616"/>
    </ligand>
</feature>
<feature type="binding site" evidence="8">
    <location>
        <position position="124"/>
    </location>
    <ligand>
        <name>ATP</name>
        <dbReference type="ChEBI" id="CHEBI:30616"/>
    </ligand>
</feature>
<dbReference type="HAMAP" id="MF_00692">
    <property type="entry name" value="SelO"/>
    <property type="match status" value="1"/>
</dbReference>
<evidence type="ECO:0000256" key="3">
    <source>
        <dbReference type="ARBA" id="ARBA00022695"/>
    </source>
</evidence>
<feature type="binding site" evidence="8">
    <location>
        <position position="266"/>
    </location>
    <ligand>
        <name>Mg(2+)</name>
        <dbReference type="ChEBI" id="CHEBI:18420"/>
    </ligand>
</feature>
<keyword evidence="4 8" id="KW-0479">Metal-binding</keyword>
<feature type="binding site" evidence="8">
    <location>
        <position position="92"/>
    </location>
    <ligand>
        <name>ATP</name>
        <dbReference type="ChEBI" id="CHEBI:30616"/>
    </ligand>
</feature>
<feature type="binding site" evidence="8">
    <location>
        <position position="182"/>
    </location>
    <ligand>
        <name>ATP</name>
        <dbReference type="ChEBI" id="CHEBI:30616"/>
    </ligand>
</feature>
<dbReference type="EC" id="2.7.7.-" evidence="8"/>
<comment type="catalytic activity">
    <reaction evidence="8">
        <text>L-tyrosyl-[protein] + UTP = O-(5'-uridylyl)-L-tyrosyl-[protein] + diphosphate</text>
        <dbReference type="Rhea" id="RHEA:83887"/>
        <dbReference type="Rhea" id="RHEA-COMP:10136"/>
        <dbReference type="Rhea" id="RHEA-COMP:20238"/>
        <dbReference type="ChEBI" id="CHEBI:33019"/>
        <dbReference type="ChEBI" id="CHEBI:46398"/>
        <dbReference type="ChEBI" id="CHEBI:46858"/>
        <dbReference type="ChEBI" id="CHEBI:90602"/>
    </reaction>
</comment>
<evidence type="ECO:0000256" key="7">
    <source>
        <dbReference type="ARBA" id="ARBA00022842"/>
    </source>
</evidence>
<feature type="binding site" evidence="8">
    <location>
        <position position="257"/>
    </location>
    <ligand>
        <name>Mg(2+)</name>
        <dbReference type="ChEBI" id="CHEBI:18420"/>
    </ligand>
</feature>
<comment type="catalytic activity">
    <reaction evidence="8">
        <text>L-tyrosyl-[protein] + ATP = O-(5'-adenylyl)-L-tyrosyl-[protein] + diphosphate</text>
        <dbReference type="Rhea" id="RHEA:54288"/>
        <dbReference type="Rhea" id="RHEA-COMP:10136"/>
        <dbReference type="Rhea" id="RHEA-COMP:13846"/>
        <dbReference type="ChEBI" id="CHEBI:30616"/>
        <dbReference type="ChEBI" id="CHEBI:33019"/>
        <dbReference type="ChEBI" id="CHEBI:46858"/>
        <dbReference type="ChEBI" id="CHEBI:83624"/>
        <dbReference type="EC" id="2.7.7.108"/>
    </reaction>
</comment>
<dbReference type="EMBL" id="JAKKSL010000005">
    <property type="protein sequence ID" value="MCI2285538.1"/>
    <property type="molecule type" value="Genomic_DNA"/>
</dbReference>
<evidence type="ECO:0000256" key="6">
    <source>
        <dbReference type="ARBA" id="ARBA00022840"/>
    </source>
</evidence>
<keyword evidence="7 8" id="KW-0460">Magnesium</keyword>
<feature type="active site" description="Proton acceptor" evidence="8">
    <location>
        <position position="256"/>
    </location>
</feature>
<dbReference type="PANTHER" id="PTHR32057:SF14">
    <property type="entry name" value="PROTEIN ADENYLYLTRANSFERASE SELO, MITOCHONDRIAL"/>
    <property type="match status" value="1"/>
</dbReference>
<comment type="catalytic activity">
    <reaction evidence="8">
        <text>L-seryl-[protein] + ATP = 3-O-(5'-adenylyl)-L-seryl-[protein] + diphosphate</text>
        <dbReference type="Rhea" id="RHEA:58120"/>
        <dbReference type="Rhea" id="RHEA-COMP:9863"/>
        <dbReference type="Rhea" id="RHEA-COMP:15073"/>
        <dbReference type="ChEBI" id="CHEBI:29999"/>
        <dbReference type="ChEBI" id="CHEBI:30616"/>
        <dbReference type="ChEBI" id="CHEBI:33019"/>
        <dbReference type="ChEBI" id="CHEBI:142516"/>
        <dbReference type="EC" id="2.7.7.108"/>
    </reaction>
</comment>
<gene>
    <name evidence="8" type="primary">ydiU</name>
    <name evidence="8" type="synonym">selO</name>
    <name evidence="9" type="ORF">L3081_21765</name>
</gene>
<protein>
    <recommendedName>
        <fullName evidence="8">Protein nucleotidyltransferase YdiU</fullName>
        <ecNumber evidence="8">2.7.7.-</ecNumber>
    </recommendedName>
    <alternativeName>
        <fullName evidence="8">Protein adenylyltransferase YdiU</fullName>
        <ecNumber evidence="8">2.7.7.108</ecNumber>
    </alternativeName>
    <alternativeName>
        <fullName evidence="8">Protein uridylyltransferase YdiU</fullName>
        <ecNumber evidence="8">2.7.7.-</ecNumber>
    </alternativeName>
</protein>